<feature type="transmembrane region" description="Helical" evidence="7">
    <location>
        <begin position="391"/>
        <end position="414"/>
    </location>
</feature>
<feature type="transmembrane region" description="Helical" evidence="7">
    <location>
        <begin position="325"/>
        <end position="342"/>
    </location>
</feature>
<evidence type="ECO:0000256" key="5">
    <source>
        <dbReference type="ARBA" id="ARBA00023136"/>
    </source>
</evidence>
<protein>
    <submittedName>
        <fullName evidence="9">Inner membrane protein YbiR</fullName>
    </submittedName>
</protein>
<reference evidence="9 10" key="1">
    <citation type="submission" date="2019-08" db="EMBL/GenBank/DDBJ databases">
        <authorList>
            <person name="Peeters C."/>
        </authorList>
    </citation>
    <scope>NUCLEOTIDE SEQUENCE [LARGE SCALE GENOMIC DNA]</scope>
    <source>
        <strain evidence="9 10">LMG 31109</strain>
    </source>
</reference>
<accession>A0A5E4UIS5</accession>
<name>A0A5E4UIS5_9BURK</name>
<dbReference type="Pfam" id="PF03600">
    <property type="entry name" value="CitMHS"/>
    <property type="match status" value="1"/>
</dbReference>
<dbReference type="InterPro" id="IPR051475">
    <property type="entry name" value="Diverse_Ion_Transporter"/>
</dbReference>
<evidence type="ECO:0000256" key="2">
    <source>
        <dbReference type="ARBA" id="ARBA00022448"/>
    </source>
</evidence>
<dbReference type="GO" id="GO:0016020">
    <property type="term" value="C:membrane"/>
    <property type="evidence" value="ECO:0007669"/>
    <property type="project" value="UniProtKB-SubCell"/>
</dbReference>
<dbReference type="EMBL" id="CABPSC010000006">
    <property type="protein sequence ID" value="VVD99805.1"/>
    <property type="molecule type" value="Genomic_DNA"/>
</dbReference>
<gene>
    <name evidence="9" type="primary">ybiR</name>
    <name evidence="9" type="ORF">PNO31109_02055</name>
</gene>
<keyword evidence="4 7" id="KW-1133">Transmembrane helix</keyword>
<evidence type="ECO:0000256" key="6">
    <source>
        <dbReference type="SAM" id="MobiDB-lite"/>
    </source>
</evidence>
<evidence type="ECO:0000256" key="7">
    <source>
        <dbReference type="SAM" id="Phobius"/>
    </source>
</evidence>
<keyword evidence="3 7" id="KW-0812">Transmembrane</keyword>
<dbReference type="InterPro" id="IPR004680">
    <property type="entry name" value="Cit_transptr-like_dom"/>
</dbReference>
<keyword evidence="5 7" id="KW-0472">Membrane</keyword>
<dbReference type="PANTHER" id="PTHR43568">
    <property type="entry name" value="P PROTEIN"/>
    <property type="match status" value="1"/>
</dbReference>
<sequence>MTAAPTGEPPIRPACADAGVQRAAGKIDDIDKVDEVDEVDEVDKLGKPGKPGASDNSRAAADPSTPQASCRPLTSRLGRALRATYARVRADRVLVILLVGFVMLQIARPASAGELWHRIDRQTILTLAGLLMLTRAIDQSGFLDWLAQRLLRAFRTERRLALLMVTFAAALSTLLTNDVALFAVVPLAQSLARIAPVRIERLIIFLALAVNAGSSLTPLGNPQNLFLWQRSGMGFGAYIAMMTPVTLALMAVLLAVCAAAFDSRALHFQRRGPTHDVHWPLLWTALVSFVAFVALADHGRAAWACAGVAALLLAVRRSAVLGIDWLLLAIFVLMFVVLRGVAELPAVHSALGHVDFSGDGAAYAGAALLSQFISNVPAAILLAEYSHNWPALAHGVAVGGFGLAVGSLANLIALRMAKSRRIWWHFHWVSVPFYAVAIGLGYLALKWV</sequence>
<evidence type="ECO:0000256" key="3">
    <source>
        <dbReference type="ARBA" id="ARBA00022692"/>
    </source>
</evidence>
<feature type="domain" description="Citrate transporter-like" evidence="8">
    <location>
        <begin position="91"/>
        <end position="384"/>
    </location>
</feature>
<dbReference type="AlphaFoldDB" id="A0A5E4UIS5"/>
<organism evidence="9 10">
    <name type="scientific">Pandoraea nosoerga</name>
    <dbReference type="NCBI Taxonomy" id="2508296"/>
    <lineage>
        <taxon>Bacteria</taxon>
        <taxon>Pseudomonadati</taxon>
        <taxon>Pseudomonadota</taxon>
        <taxon>Betaproteobacteria</taxon>
        <taxon>Burkholderiales</taxon>
        <taxon>Burkholderiaceae</taxon>
        <taxon>Pandoraea</taxon>
    </lineage>
</organism>
<feature type="transmembrane region" description="Helical" evidence="7">
    <location>
        <begin position="237"/>
        <end position="261"/>
    </location>
</feature>
<dbReference type="Proteomes" id="UP000367825">
    <property type="component" value="Unassembled WGS sequence"/>
</dbReference>
<dbReference type="PANTHER" id="PTHR43568:SF1">
    <property type="entry name" value="P PROTEIN"/>
    <property type="match status" value="1"/>
</dbReference>
<feature type="transmembrane region" description="Helical" evidence="7">
    <location>
        <begin position="160"/>
        <end position="187"/>
    </location>
</feature>
<feature type="transmembrane region" description="Helical" evidence="7">
    <location>
        <begin position="301"/>
        <end position="318"/>
    </location>
</feature>
<feature type="transmembrane region" description="Helical" evidence="7">
    <location>
        <begin position="199"/>
        <end position="217"/>
    </location>
</feature>
<evidence type="ECO:0000259" key="8">
    <source>
        <dbReference type="Pfam" id="PF03600"/>
    </source>
</evidence>
<dbReference type="RefSeq" id="WP_244958155.1">
    <property type="nucleotide sequence ID" value="NZ_CABPSC010000006.1"/>
</dbReference>
<evidence type="ECO:0000256" key="4">
    <source>
        <dbReference type="ARBA" id="ARBA00022989"/>
    </source>
</evidence>
<evidence type="ECO:0000313" key="10">
    <source>
        <dbReference type="Proteomes" id="UP000367825"/>
    </source>
</evidence>
<feature type="transmembrane region" description="Helical" evidence="7">
    <location>
        <begin position="277"/>
        <end position="295"/>
    </location>
</feature>
<dbReference type="GO" id="GO:0055085">
    <property type="term" value="P:transmembrane transport"/>
    <property type="evidence" value="ECO:0007669"/>
    <property type="project" value="InterPro"/>
</dbReference>
<evidence type="ECO:0000313" key="9">
    <source>
        <dbReference type="EMBL" id="VVD99805.1"/>
    </source>
</evidence>
<feature type="region of interest" description="Disordered" evidence="6">
    <location>
        <begin position="38"/>
        <end position="71"/>
    </location>
</feature>
<feature type="transmembrane region" description="Helical" evidence="7">
    <location>
        <begin position="426"/>
        <end position="445"/>
    </location>
</feature>
<comment type="subcellular location">
    <subcellularLocation>
        <location evidence="1">Membrane</location>
        <topology evidence="1">Multi-pass membrane protein</topology>
    </subcellularLocation>
</comment>
<evidence type="ECO:0000256" key="1">
    <source>
        <dbReference type="ARBA" id="ARBA00004141"/>
    </source>
</evidence>
<proteinExistence type="predicted"/>
<keyword evidence="2" id="KW-0813">Transport</keyword>
<keyword evidence="10" id="KW-1185">Reference proteome</keyword>
<feature type="region of interest" description="Disordered" evidence="6">
    <location>
        <begin position="1"/>
        <end position="22"/>
    </location>
</feature>